<sequence length="117" mass="12978">MLPAHEFLQDLPMVFSSIPWVIMRDTNLQNGSHVALAECDRVLDSTWKLACRNFAPECNKSHSSAVYIKGVRHTHGIRGCTVDGELRPERHEAEYSASSSPLVLVPPPLLMSPPMLA</sequence>
<evidence type="ECO:0000313" key="1">
    <source>
        <dbReference type="EMBL" id="CAD9706588.1"/>
    </source>
</evidence>
<protein>
    <submittedName>
        <fullName evidence="1">Uncharacterized protein</fullName>
    </submittedName>
</protein>
<name>A0A7S2WTB1_9STRA</name>
<dbReference type="EMBL" id="HBHJ01026679">
    <property type="protein sequence ID" value="CAD9706588.1"/>
    <property type="molecule type" value="Transcribed_RNA"/>
</dbReference>
<proteinExistence type="predicted"/>
<organism evidence="1">
    <name type="scientific">Rhizochromulina marina</name>
    <dbReference type="NCBI Taxonomy" id="1034831"/>
    <lineage>
        <taxon>Eukaryota</taxon>
        <taxon>Sar</taxon>
        <taxon>Stramenopiles</taxon>
        <taxon>Ochrophyta</taxon>
        <taxon>Dictyochophyceae</taxon>
        <taxon>Rhizochromulinales</taxon>
        <taxon>Rhizochromulina</taxon>
    </lineage>
</organism>
<reference evidence="1" key="1">
    <citation type="submission" date="2021-01" db="EMBL/GenBank/DDBJ databases">
        <authorList>
            <person name="Corre E."/>
            <person name="Pelletier E."/>
            <person name="Niang G."/>
            <person name="Scheremetjew M."/>
            <person name="Finn R."/>
            <person name="Kale V."/>
            <person name="Holt S."/>
            <person name="Cochrane G."/>
            <person name="Meng A."/>
            <person name="Brown T."/>
            <person name="Cohen L."/>
        </authorList>
    </citation>
    <scope>NUCLEOTIDE SEQUENCE</scope>
    <source>
        <strain evidence="1">CCMP1243</strain>
    </source>
</reference>
<gene>
    <name evidence="1" type="ORF">RMAR1173_LOCUS17618</name>
</gene>
<dbReference type="AlphaFoldDB" id="A0A7S2WTB1"/>
<accession>A0A7S2WTB1</accession>